<feature type="compositionally biased region" description="Acidic residues" evidence="9">
    <location>
        <begin position="274"/>
        <end position="294"/>
    </location>
</feature>
<feature type="compositionally biased region" description="Basic and acidic residues" evidence="9">
    <location>
        <begin position="220"/>
        <end position="233"/>
    </location>
</feature>
<dbReference type="GO" id="GO:0005737">
    <property type="term" value="C:cytoplasm"/>
    <property type="evidence" value="ECO:0007669"/>
    <property type="project" value="UniProtKB-SubCell"/>
</dbReference>
<evidence type="ECO:0000313" key="11">
    <source>
        <dbReference type="EMBL" id="GAO52147.1"/>
    </source>
</evidence>
<organism evidence="11 12">
    <name type="scientific">Saitoella complicata (strain BCRC 22490 / CBS 7301 / JCM 7358 / NBRC 10748 / NRRL Y-17804)</name>
    <dbReference type="NCBI Taxonomy" id="698492"/>
    <lineage>
        <taxon>Eukaryota</taxon>
        <taxon>Fungi</taxon>
        <taxon>Dikarya</taxon>
        <taxon>Ascomycota</taxon>
        <taxon>Taphrinomycotina</taxon>
        <taxon>Taphrinomycotina incertae sedis</taxon>
        <taxon>Saitoella</taxon>
    </lineage>
</organism>
<evidence type="ECO:0000256" key="8">
    <source>
        <dbReference type="ARBA" id="ARBA00023306"/>
    </source>
</evidence>
<evidence type="ECO:0000256" key="7">
    <source>
        <dbReference type="ARBA" id="ARBA00023242"/>
    </source>
</evidence>
<dbReference type="STRING" id="698492.A0A0E9NQJ1"/>
<keyword evidence="7" id="KW-0539">Nucleus</keyword>
<dbReference type="PANTHER" id="PTHR12786">
    <property type="entry name" value="SPLICING FACTOR SF3A-RELATED"/>
    <property type="match status" value="1"/>
</dbReference>
<comment type="caution">
    <text evidence="11">The sequence shown here is derived from an EMBL/GenBank/DDBJ whole genome shotgun (WGS) entry which is preliminary data.</text>
</comment>
<reference evidence="11 12" key="2">
    <citation type="journal article" date="2014" name="J. Gen. Appl. Microbiol.">
        <title>The early diverging ascomycetous budding yeast Saitoella complicata has three histone deacetylases belonging to the Clr6, Hos2, and Rpd3 lineages.</title>
        <authorList>
            <person name="Nishida H."/>
            <person name="Matsumoto T."/>
            <person name="Kondo S."/>
            <person name="Hamamoto M."/>
            <person name="Yoshikawa H."/>
        </authorList>
    </citation>
    <scope>NUCLEOTIDE SEQUENCE [LARGE SCALE GENOMIC DNA]</scope>
    <source>
        <strain evidence="11 12">NRRL Y-17804</strain>
    </source>
</reference>
<feature type="compositionally biased region" description="Polar residues" evidence="9">
    <location>
        <begin position="309"/>
        <end position="324"/>
    </location>
</feature>
<gene>
    <name evidence="11" type="ORF">G7K_6233-t1</name>
</gene>
<sequence length="349" mass="38977">MPMNIINLLVETSVSRSTIVRPLPRDELVTDLPELVLENVIESVGDIDIGRCMLSFASGRPLPMDDGLNLGDLVDWKSSADGLDAEVNENTNGTDYLRLRLTPHLPGGKGGFGSQLRAAGGRMSSQPTNNSACRDLSGRRLRSIQEAEELARYERERPKREREEKKRRRERLEGKIRTVEREEEQGAVGAGRRMEVGKWEEEREGLVERVRSSVKEALREAKLAKQNSSERDSTSPGEEDEQDDVGEGSSSAKVTRPVPAPKAVQKKPIAFAGWDDEDEDEDDSEEEDEEEEEEPAAKKWDSRSDDTELSSQAPNAFQISSPNVLTADYPASYTSYTFHHHHSNTNINS</sequence>
<keyword evidence="12" id="KW-1185">Reference proteome</keyword>
<dbReference type="Proteomes" id="UP000033140">
    <property type="component" value="Unassembled WGS sequence"/>
</dbReference>
<evidence type="ECO:0000256" key="6">
    <source>
        <dbReference type="ARBA" id="ARBA00023187"/>
    </source>
</evidence>
<evidence type="ECO:0000259" key="10">
    <source>
        <dbReference type="Pfam" id="PF22782"/>
    </source>
</evidence>
<dbReference type="AlphaFoldDB" id="A0A0E9NQJ1"/>
<feature type="compositionally biased region" description="Acidic residues" evidence="9">
    <location>
        <begin position="237"/>
        <end position="246"/>
    </location>
</feature>
<dbReference type="GO" id="GO:0005634">
    <property type="term" value="C:nucleus"/>
    <property type="evidence" value="ECO:0007669"/>
    <property type="project" value="UniProtKB-SubCell"/>
</dbReference>
<dbReference type="GO" id="GO:0008380">
    <property type="term" value="P:RNA splicing"/>
    <property type="evidence" value="ECO:0007669"/>
    <property type="project" value="UniProtKB-KW"/>
</dbReference>
<accession>A0A0E9NQJ1</accession>
<comment type="similarity">
    <text evidence="3">Belongs to the SDE2 family.</text>
</comment>
<dbReference type="Pfam" id="PF22782">
    <property type="entry name" value="SDE2"/>
    <property type="match status" value="1"/>
</dbReference>
<keyword evidence="8" id="KW-0131">Cell cycle</keyword>
<evidence type="ECO:0000256" key="5">
    <source>
        <dbReference type="ARBA" id="ARBA00022664"/>
    </source>
</evidence>
<reference evidence="11 12" key="1">
    <citation type="journal article" date="2011" name="J. Gen. Appl. Microbiol.">
        <title>Draft genome sequencing of the enigmatic yeast Saitoella complicata.</title>
        <authorList>
            <person name="Nishida H."/>
            <person name="Hamamoto M."/>
            <person name="Sugiyama J."/>
        </authorList>
    </citation>
    <scope>NUCLEOTIDE SEQUENCE [LARGE SCALE GENOMIC DNA]</scope>
    <source>
        <strain evidence="11 12">NRRL Y-17804</strain>
    </source>
</reference>
<dbReference type="PANTHER" id="PTHR12786:SF1">
    <property type="entry name" value="SPLICING REGULATOR SDE2"/>
    <property type="match status" value="1"/>
</dbReference>
<evidence type="ECO:0000256" key="2">
    <source>
        <dbReference type="ARBA" id="ARBA00004496"/>
    </source>
</evidence>
<keyword evidence="6" id="KW-0508">mRNA splicing</keyword>
<keyword evidence="5" id="KW-0507">mRNA processing</keyword>
<evidence type="ECO:0000256" key="3">
    <source>
        <dbReference type="ARBA" id="ARBA00008726"/>
    </source>
</evidence>
<dbReference type="InterPro" id="IPR051421">
    <property type="entry name" value="RNA_Proc_DNA_Dmg_Regulator"/>
</dbReference>
<comment type="subcellular location">
    <subcellularLocation>
        <location evidence="2">Cytoplasm</location>
    </subcellularLocation>
    <subcellularLocation>
        <location evidence="1">Nucleus</location>
    </subcellularLocation>
</comment>
<reference evidence="11 12" key="3">
    <citation type="journal article" date="2015" name="Genome Announc.">
        <title>Draft Genome Sequence of the Archiascomycetous Yeast Saitoella complicata.</title>
        <authorList>
            <person name="Yamauchi K."/>
            <person name="Kondo S."/>
            <person name="Hamamoto M."/>
            <person name="Takahashi Y."/>
            <person name="Ogura Y."/>
            <person name="Hayashi T."/>
            <person name="Nishida H."/>
        </authorList>
    </citation>
    <scope>NUCLEOTIDE SEQUENCE [LARGE SCALE GENOMIC DNA]</scope>
    <source>
        <strain evidence="11 12">NRRL Y-17804</strain>
    </source>
</reference>
<feature type="domain" description="SDE2-like" evidence="10">
    <location>
        <begin position="107"/>
        <end position="215"/>
    </location>
</feature>
<dbReference type="EMBL" id="BACD03000061">
    <property type="protein sequence ID" value="GAO52147.1"/>
    <property type="molecule type" value="Genomic_DNA"/>
</dbReference>
<feature type="compositionally biased region" description="Polar residues" evidence="9">
    <location>
        <begin position="123"/>
        <end position="132"/>
    </location>
</feature>
<name>A0A0E9NQJ1_SAICN</name>
<evidence type="ECO:0000256" key="4">
    <source>
        <dbReference type="ARBA" id="ARBA00022490"/>
    </source>
</evidence>
<dbReference type="InterPro" id="IPR053822">
    <property type="entry name" value="SDE2-like_dom"/>
</dbReference>
<dbReference type="GO" id="GO:0006397">
    <property type="term" value="P:mRNA processing"/>
    <property type="evidence" value="ECO:0007669"/>
    <property type="project" value="UniProtKB-KW"/>
</dbReference>
<protein>
    <recommendedName>
        <fullName evidence="10">SDE2-like domain-containing protein</fullName>
    </recommendedName>
</protein>
<proteinExistence type="inferred from homology"/>
<keyword evidence="4" id="KW-0963">Cytoplasm</keyword>
<feature type="region of interest" description="Disordered" evidence="9">
    <location>
        <begin position="220"/>
        <end position="324"/>
    </location>
</feature>
<feature type="region of interest" description="Disordered" evidence="9">
    <location>
        <begin position="108"/>
        <end position="139"/>
    </location>
</feature>
<evidence type="ECO:0000256" key="9">
    <source>
        <dbReference type="SAM" id="MobiDB-lite"/>
    </source>
</evidence>
<evidence type="ECO:0000256" key="1">
    <source>
        <dbReference type="ARBA" id="ARBA00004123"/>
    </source>
</evidence>
<evidence type="ECO:0000313" key="12">
    <source>
        <dbReference type="Proteomes" id="UP000033140"/>
    </source>
</evidence>
<feature type="compositionally biased region" description="Basic and acidic residues" evidence="9">
    <location>
        <begin position="295"/>
        <end position="306"/>
    </location>
</feature>